<proteinExistence type="predicted"/>
<accession>B5ZAC5</accession>
<name>B5ZAC5_HELPG</name>
<keyword evidence="2" id="KW-1185">Reference proteome</keyword>
<evidence type="ECO:0000313" key="2">
    <source>
        <dbReference type="Proteomes" id="UP000001735"/>
    </source>
</evidence>
<organism evidence="1 2">
    <name type="scientific">Helicobacter pylori (strain G27)</name>
    <dbReference type="NCBI Taxonomy" id="563041"/>
    <lineage>
        <taxon>Bacteria</taxon>
        <taxon>Pseudomonadati</taxon>
        <taxon>Campylobacterota</taxon>
        <taxon>Epsilonproteobacteria</taxon>
        <taxon>Campylobacterales</taxon>
        <taxon>Helicobacteraceae</taxon>
        <taxon>Helicobacter</taxon>
    </lineage>
</organism>
<dbReference type="Proteomes" id="UP000001735">
    <property type="component" value="Chromosome"/>
</dbReference>
<dbReference type="HOGENOM" id="CLU_3118536_0_0_7"/>
<sequence length="50" mass="5694">MRKVFVFNKGLVIKPKKCAQAFLKSIIKSLRKASGNFLKIKNNVFIANIQ</sequence>
<reference evidence="1 2" key="1">
    <citation type="journal article" date="2009" name="J. Bacteriol.">
        <title>The complete genome sequence of Helicobacter pylori strain G27.</title>
        <authorList>
            <person name="Baltrus D.A."/>
            <person name="Amieva M.R."/>
            <person name="Covacci A."/>
            <person name="Lowe T.M."/>
            <person name="Merrell D.S."/>
            <person name="Ottemann K.M."/>
            <person name="Stein M."/>
            <person name="Salama N.R."/>
            <person name="Guillemin K."/>
        </authorList>
    </citation>
    <scope>NUCLEOTIDE SEQUENCE [LARGE SCALE GENOMIC DNA]</scope>
    <source>
        <strain evidence="1 2">G27</strain>
    </source>
</reference>
<gene>
    <name evidence="1" type="ordered locus">HPG27_339</name>
</gene>
<evidence type="ECO:0000313" key="1">
    <source>
        <dbReference type="EMBL" id="ACI27105.1"/>
    </source>
</evidence>
<protein>
    <submittedName>
        <fullName evidence="1">Uncharacterized protein</fullName>
    </submittedName>
</protein>
<dbReference type="EMBL" id="CP001173">
    <property type="protein sequence ID" value="ACI27105.1"/>
    <property type="molecule type" value="Genomic_DNA"/>
</dbReference>
<dbReference type="AlphaFoldDB" id="B5ZAC5"/>
<dbReference type="KEGG" id="hpg:HPG27_339"/>